<dbReference type="OrthoDB" id="2362414at2759"/>
<feature type="compositionally biased region" description="Polar residues" evidence="6">
    <location>
        <begin position="258"/>
        <end position="271"/>
    </location>
</feature>
<keyword evidence="2" id="KW-0805">Transcription regulation</keyword>
<evidence type="ECO:0000256" key="4">
    <source>
        <dbReference type="ARBA" id="ARBA00023163"/>
    </source>
</evidence>
<evidence type="ECO:0000256" key="2">
    <source>
        <dbReference type="ARBA" id="ARBA00023015"/>
    </source>
</evidence>
<evidence type="ECO:0000256" key="3">
    <source>
        <dbReference type="ARBA" id="ARBA00023125"/>
    </source>
</evidence>
<evidence type="ECO:0000313" key="9">
    <source>
        <dbReference type="Proteomes" id="UP000738359"/>
    </source>
</evidence>
<feature type="compositionally biased region" description="Gly residues" evidence="6">
    <location>
        <begin position="39"/>
        <end position="49"/>
    </location>
</feature>
<feature type="region of interest" description="Disordered" evidence="6">
    <location>
        <begin position="289"/>
        <end position="334"/>
    </location>
</feature>
<feature type="compositionally biased region" description="Low complexity" evidence="6">
    <location>
        <begin position="324"/>
        <end position="333"/>
    </location>
</feature>
<dbReference type="InterPro" id="IPR036576">
    <property type="entry name" value="WRKY_dom_sf"/>
</dbReference>
<name>A0A9P6M1Q7_MORAP</name>
<dbReference type="SUPFAM" id="SSF118290">
    <property type="entry name" value="WRKY DNA-binding domain"/>
    <property type="match status" value="1"/>
</dbReference>
<comment type="caution">
    <text evidence="8">The sequence shown here is derived from an EMBL/GenBank/DDBJ whole genome shotgun (WGS) entry which is preliminary data.</text>
</comment>
<dbReference type="InterPro" id="IPR003657">
    <property type="entry name" value="WRKY_dom"/>
</dbReference>
<accession>A0A9P6M1Q7</accession>
<feature type="compositionally biased region" description="Acidic residues" evidence="6">
    <location>
        <begin position="237"/>
        <end position="246"/>
    </location>
</feature>
<dbReference type="EMBL" id="JAAAHY010000583">
    <property type="protein sequence ID" value="KAF9961484.1"/>
    <property type="molecule type" value="Genomic_DNA"/>
</dbReference>
<dbReference type="GO" id="GO:0043565">
    <property type="term" value="F:sequence-specific DNA binding"/>
    <property type="evidence" value="ECO:0007669"/>
    <property type="project" value="InterPro"/>
</dbReference>
<protein>
    <recommendedName>
        <fullName evidence="7">WRKY domain-containing protein</fullName>
    </recommendedName>
</protein>
<keyword evidence="4" id="KW-0804">Transcription</keyword>
<comment type="subcellular location">
    <subcellularLocation>
        <location evidence="1">Nucleus</location>
    </subcellularLocation>
</comment>
<feature type="domain" description="WRKY" evidence="7">
    <location>
        <begin position="444"/>
        <end position="509"/>
    </location>
</feature>
<evidence type="ECO:0000256" key="5">
    <source>
        <dbReference type="ARBA" id="ARBA00023242"/>
    </source>
</evidence>
<evidence type="ECO:0000256" key="6">
    <source>
        <dbReference type="SAM" id="MobiDB-lite"/>
    </source>
</evidence>
<dbReference type="AlphaFoldDB" id="A0A9P6M1Q7"/>
<proteinExistence type="predicted"/>
<feature type="region of interest" description="Disordered" evidence="6">
    <location>
        <begin position="70"/>
        <end position="97"/>
    </location>
</feature>
<feature type="compositionally biased region" description="Low complexity" evidence="6">
    <location>
        <begin position="399"/>
        <end position="420"/>
    </location>
</feature>
<feature type="region of interest" description="Disordered" evidence="6">
    <location>
        <begin position="126"/>
        <end position="173"/>
    </location>
</feature>
<keyword evidence="5" id="KW-0539">Nucleus</keyword>
<keyword evidence="3" id="KW-0238">DNA-binding</keyword>
<feature type="region of interest" description="Disordered" evidence="6">
    <location>
        <begin position="1"/>
        <end position="58"/>
    </location>
</feature>
<feature type="compositionally biased region" description="Low complexity" evidence="6">
    <location>
        <begin position="83"/>
        <end position="97"/>
    </location>
</feature>
<dbReference type="PROSITE" id="PS50811">
    <property type="entry name" value="WRKY"/>
    <property type="match status" value="1"/>
</dbReference>
<reference evidence="8" key="1">
    <citation type="journal article" date="2020" name="Fungal Divers.">
        <title>Resolving the Mortierellaceae phylogeny through synthesis of multi-gene phylogenetics and phylogenomics.</title>
        <authorList>
            <person name="Vandepol N."/>
            <person name="Liber J."/>
            <person name="Desiro A."/>
            <person name="Na H."/>
            <person name="Kennedy M."/>
            <person name="Barry K."/>
            <person name="Grigoriev I.V."/>
            <person name="Miller A.N."/>
            <person name="O'Donnell K."/>
            <person name="Stajich J.E."/>
            <person name="Bonito G."/>
        </authorList>
    </citation>
    <scope>NUCLEOTIDE SEQUENCE</scope>
    <source>
        <strain evidence="8">CK1249</strain>
    </source>
</reference>
<dbReference type="SMART" id="SM00774">
    <property type="entry name" value="WRKY"/>
    <property type="match status" value="1"/>
</dbReference>
<keyword evidence="9" id="KW-1185">Reference proteome</keyword>
<feature type="region of interest" description="Disordered" evidence="6">
    <location>
        <begin position="399"/>
        <end position="438"/>
    </location>
</feature>
<dbReference type="Gene3D" id="2.20.25.80">
    <property type="entry name" value="WRKY domain"/>
    <property type="match status" value="1"/>
</dbReference>
<sequence length="532" mass="56542">MPAMSLGGLTSNGKRFMEDGGYDGSSLEVAGNLGNSSSGAGGAGSGFGLQGPEPGLSRKRSVTFAREVHHGHLRSQSLSSMPSVSNATATSTAPSSSQFGGLSMLGLAGPSTTLPATFTLQQAYQHPQTQYQVHHQQHQQPLPHPSQQQQQQQQQHQQQQHQLPPPFGQYPQVYPYQTLPQFQHQDHHHNQNVIRRTNSLSHLSHIGHGQQMTVTEQRLAASRPRNDSAASVRTFDDSDDDSEDDYNDHPLLGGMNSRPGSSLSMNNMMGGNGETSLTLDFSDLASVSGHGAYQQHHPHHHHHPPPHHHHHHPHQQHQQHQHHNNNPSSTSPSLLYQNVVNTSLNMAAVGMGSVSASSSSGSGGVAGTAATAAGNNNSGTGSTGAGSVGVTTTATAAAATGGAASRGRTGTNTSTASGTSQDGGADPKRKRKRREMQPVNKIVDSPEPLVDQYLWKNNGNTTQKKTGCKSIYYKCSNSAGGCTVNKTVTEKEGGGYVTKYRGEHLEDCIKFKRAQMAAQAAQAAMGAYSLQE</sequence>
<feature type="region of interest" description="Disordered" evidence="6">
    <location>
        <begin position="217"/>
        <end position="271"/>
    </location>
</feature>
<dbReference type="Pfam" id="PF03106">
    <property type="entry name" value="WRKY"/>
    <property type="match status" value="1"/>
</dbReference>
<feature type="compositionally biased region" description="Basic residues" evidence="6">
    <location>
        <begin position="296"/>
        <end position="323"/>
    </location>
</feature>
<evidence type="ECO:0000259" key="7">
    <source>
        <dbReference type="PROSITE" id="PS50811"/>
    </source>
</evidence>
<dbReference type="GO" id="GO:0003700">
    <property type="term" value="F:DNA-binding transcription factor activity"/>
    <property type="evidence" value="ECO:0007669"/>
    <property type="project" value="InterPro"/>
</dbReference>
<evidence type="ECO:0000256" key="1">
    <source>
        <dbReference type="ARBA" id="ARBA00004123"/>
    </source>
</evidence>
<organism evidence="8 9">
    <name type="scientific">Mortierella alpina</name>
    <name type="common">Oleaginous fungus</name>
    <name type="synonym">Mortierella renispora</name>
    <dbReference type="NCBI Taxonomy" id="64518"/>
    <lineage>
        <taxon>Eukaryota</taxon>
        <taxon>Fungi</taxon>
        <taxon>Fungi incertae sedis</taxon>
        <taxon>Mucoromycota</taxon>
        <taxon>Mortierellomycotina</taxon>
        <taxon>Mortierellomycetes</taxon>
        <taxon>Mortierellales</taxon>
        <taxon>Mortierellaceae</taxon>
        <taxon>Mortierella</taxon>
    </lineage>
</organism>
<gene>
    <name evidence="8" type="ORF">BGZ70_008280</name>
</gene>
<dbReference type="Proteomes" id="UP000738359">
    <property type="component" value="Unassembled WGS sequence"/>
</dbReference>
<feature type="compositionally biased region" description="Low complexity" evidence="6">
    <location>
        <begin position="126"/>
        <end position="162"/>
    </location>
</feature>
<evidence type="ECO:0000313" key="8">
    <source>
        <dbReference type="EMBL" id="KAF9961484.1"/>
    </source>
</evidence>
<dbReference type="GO" id="GO:0005634">
    <property type="term" value="C:nucleus"/>
    <property type="evidence" value="ECO:0007669"/>
    <property type="project" value="UniProtKB-SubCell"/>
</dbReference>